<name>A0ABU8C448_9GAMM</name>
<dbReference type="EMBL" id="JALAAR010000003">
    <property type="protein sequence ID" value="MEH8016445.1"/>
    <property type="molecule type" value="Genomic_DNA"/>
</dbReference>
<evidence type="ECO:0000256" key="1">
    <source>
        <dbReference type="ARBA" id="ARBA00006432"/>
    </source>
</evidence>
<evidence type="ECO:0000313" key="6">
    <source>
        <dbReference type="Proteomes" id="UP001375382"/>
    </source>
</evidence>
<dbReference type="InterPro" id="IPR045851">
    <property type="entry name" value="AMP-bd_C_sf"/>
</dbReference>
<dbReference type="RefSeq" id="WP_335734865.1">
    <property type="nucleotide sequence ID" value="NZ_JALAAR010000003.1"/>
</dbReference>
<accession>A0ABU8C448</accession>
<dbReference type="InterPro" id="IPR000873">
    <property type="entry name" value="AMP-dep_synth/lig_dom"/>
</dbReference>
<dbReference type="Gene3D" id="3.30.300.30">
    <property type="match status" value="1"/>
</dbReference>
<organism evidence="5 6">
    <name type="scientific">Rheinheimera muenzenbergensis</name>
    <dbReference type="NCBI Taxonomy" id="1193628"/>
    <lineage>
        <taxon>Bacteria</taxon>
        <taxon>Pseudomonadati</taxon>
        <taxon>Pseudomonadota</taxon>
        <taxon>Gammaproteobacteria</taxon>
        <taxon>Chromatiales</taxon>
        <taxon>Chromatiaceae</taxon>
        <taxon>Rheinheimera</taxon>
    </lineage>
</organism>
<evidence type="ECO:0000259" key="4">
    <source>
        <dbReference type="Pfam" id="PF13193"/>
    </source>
</evidence>
<feature type="domain" description="AMP-dependent synthetase/ligase" evidence="3">
    <location>
        <begin position="94"/>
        <end position="271"/>
    </location>
</feature>
<dbReference type="PANTHER" id="PTHR43201">
    <property type="entry name" value="ACYL-COA SYNTHETASE"/>
    <property type="match status" value="1"/>
</dbReference>
<keyword evidence="6" id="KW-1185">Reference proteome</keyword>
<proteinExistence type="inferred from homology"/>
<sequence length="429" mass="46352">MLYIDDTFYPQAALQQQFAHFAGIAQLQQPGRHIAYCLPDTFVGLALCLYAREQQLSVLPIHASTPRALAERYAQKAGCELLFYGELNTAISLETAPDNSAAGLIQLSSGTTGASKCIKRSWSDIAVEISSYCRHFPEAQHMTPLVACPVTHSYGLICGVLVALQRGLTPRIITNINPKFLLKHLLASDNPLLYTSPAMLSALLPFWPKGSQLHAAMISGSLMSAPAFAQVRPQIRHLFQQYGCSEVGCISLNRDTQSATAIGTVLPHLQVSAGASGSAAEEICVSQADTAAVIRTQDLGYFSCTAQGEPLLHFVARQDDTIIVAGMNVYPQDVEDVVLAHPQVRDAVLFKVPDVQAGQRACLQFCSDSALSADALRRWCCQHLADWQVPHHLEAVAQIPRLANGKINRKQLAASWLALQAGQTAQAAG</sequence>
<dbReference type="Gene3D" id="3.40.50.12780">
    <property type="entry name" value="N-terminal domain of ligase-like"/>
    <property type="match status" value="1"/>
</dbReference>
<comment type="caution">
    <text evidence="5">The sequence shown here is derived from an EMBL/GenBank/DDBJ whole genome shotgun (WGS) entry which is preliminary data.</text>
</comment>
<feature type="domain" description="AMP-binding enzyme C-terminal" evidence="4">
    <location>
        <begin position="334"/>
        <end position="406"/>
    </location>
</feature>
<evidence type="ECO:0000256" key="2">
    <source>
        <dbReference type="ARBA" id="ARBA00022598"/>
    </source>
</evidence>
<comment type="similarity">
    <text evidence="1">Belongs to the ATP-dependent AMP-binding enzyme family.</text>
</comment>
<dbReference type="CDD" id="cd04433">
    <property type="entry name" value="AFD_class_I"/>
    <property type="match status" value="1"/>
</dbReference>
<dbReference type="PANTHER" id="PTHR43201:SF5">
    <property type="entry name" value="MEDIUM-CHAIN ACYL-COA LIGASE ACSF2, MITOCHONDRIAL"/>
    <property type="match status" value="1"/>
</dbReference>
<evidence type="ECO:0000313" key="5">
    <source>
        <dbReference type="EMBL" id="MEH8016445.1"/>
    </source>
</evidence>
<dbReference type="InterPro" id="IPR042099">
    <property type="entry name" value="ANL_N_sf"/>
</dbReference>
<keyword evidence="2" id="KW-0436">Ligase</keyword>
<evidence type="ECO:0000259" key="3">
    <source>
        <dbReference type="Pfam" id="PF00501"/>
    </source>
</evidence>
<dbReference type="Proteomes" id="UP001375382">
    <property type="component" value="Unassembled WGS sequence"/>
</dbReference>
<dbReference type="Pfam" id="PF13193">
    <property type="entry name" value="AMP-binding_C"/>
    <property type="match status" value="1"/>
</dbReference>
<dbReference type="SUPFAM" id="SSF56801">
    <property type="entry name" value="Acetyl-CoA synthetase-like"/>
    <property type="match status" value="1"/>
</dbReference>
<reference evidence="5 6" key="1">
    <citation type="journal article" date="2023" name="Ecotoxicol. Environ. Saf.">
        <title>Mercury remediation potential of mercury-resistant strain Rheinheimera metallidurans sp. nov. isolated from a municipal waste dumping site.</title>
        <authorList>
            <person name="Yadav V."/>
            <person name="Manjhi A."/>
            <person name="Vadakedath N."/>
        </authorList>
    </citation>
    <scope>NUCLEOTIDE SEQUENCE [LARGE SCALE GENOMIC DNA]</scope>
    <source>
        <strain evidence="5 6">E-49</strain>
    </source>
</reference>
<dbReference type="InterPro" id="IPR025110">
    <property type="entry name" value="AMP-bd_C"/>
</dbReference>
<gene>
    <name evidence="5" type="ORF">MN202_04325</name>
</gene>
<protein>
    <submittedName>
        <fullName evidence="5">AMP-binding protein</fullName>
    </submittedName>
</protein>
<dbReference type="Pfam" id="PF00501">
    <property type="entry name" value="AMP-binding"/>
    <property type="match status" value="1"/>
</dbReference>